<protein>
    <submittedName>
        <fullName evidence="2">Uncharacterized protein</fullName>
    </submittedName>
</protein>
<feature type="chain" id="PRO_5019050392" evidence="1">
    <location>
        <begin position="26"/>
        <end position="298"/>
    </location>
</feature>
<proteinExistence type="predicted"/>
<comment type="caution">
    <text evidence="2">The sequence shown here is derived from an EMBL/GenBank/DDBJ whole genome shotgun (WGS) entry which is preliminary data.</text>
</comment>
<keyword evidence="1" id="KW-0732">Signal</keyword>
<reference evidence="2 3" key="1">
    <citation type="submission" date="2019-01" db="EMBL/GenBank/DDBJ databases">
        <title>A draft genome assembly of the solar-powered sea slug Elysia chlorotica.</title>
        <authorList>
            <person name="Cai H."/>
            <person name="Li Q."/>
            <person name="Fang X."/>
            <person name="Li J."/>
            <person name="Curtis N.E."/>
            <person name="Altenburger A."/>
            <person name="Shibata T."/>
            <person name="Feng M."/>
            <person name="Maeda T."/>
            <person name="Schwartz J.A."/>
            <person name="Shigenobu S."/>
            <person name="Lundholm N."/>
            <person name="Nishiyama T."/>
            <person name="Yang H."/>
            <person name="Hasebe M."/>
            <person name="Li S."/>
            <person name="Pierce S.K."/>
            <person name="Wang J."/>
        </authorList>
    </citation>
    <scope>NUCLEOTIDE SEQUENCE [LARGE SCALE GENOMIC DNA]</scope>
    <source>
        <strain evidence="2">EC2010</strain>
        <tissue evidence="2">Whole organism of an adult</tissue>
    </source>
</reference>
<dbReference type="AlphaFoldDB" id="A0A433TDX4"/>
<organism evidence="2 3">
    <name type="scientific">Elysia chlorotica</name>
    <name type="common">Eastern emerald elysia</name>
    <name type="synonym">Sea slug</name>
    <dbReference type="NCBI Taxonomy" id="188477"/>
    <lineage>
        <taxon>Eukaryota</taxon>
        <taxon>Metazoa</taxon>
        <taxon>Spiralia</taxon>
        <taxon>Lophotrochozoa</taxon>
        <taxon>Mollusca</taxon>
        <taxon>Gastropoda</taxon>
        <taxon>Heterobranchia</taxon>
        <taxon>Euthyneura</taxon>
        <taxon>Panpulmonata</taxon>
        <taxon>Sacoglossa</taxon>
        <taxon>Placobranchoidea</taxon>
        <taxon>Plakobranchidae</taxon>
        <taxon>Elysia</taxon>
    </lineage>
</organism>
<dbReference type="EMBL" id="RQTK01000427">
    <property type="protein sequence ID" value="RUS79807.1"/>
    <property type="molecule type" value="Genomic_DNA"/>
</dbReference>
<gene>
    <name evidence="2" type="ORF">EGW08_012454</name>
</gene>
<dbReference type="Proteomes" id="UP000271974">
    <property type="component" value="Unassembled WGS sequence"/>
</dbReference>
<dbReference type="PROSITE" id="PS51257">
    <property type="entry name" value="PROKAR_LIPOPROTEIN"/>
    <property type="match status" value="1"/>
</dbReference>
<keyword evidence="3" id="KW-1185">Reference proteome</keyword>
<sequence length="298" mass="33363">MVARHKQVCTFFAIAYALVFFACDATQISNGGSISLQFVNRTERGWAVRVDSRLAWSLRGSPCSQPCWANSSVGSRSRPDSLHRQQSYYGRGVRVDSRLAWSLRGSPCPQPCSANSSVGSRSRPDSLHRQQSYYGRWFTSEMWPTKQGNRRTQITSSVDRDILAYVTEVDEVLEYVVESSSFTLYLEHADSTFTLSLQGPHWRDTHNLQGQAKHPRCLLHVSTVRLQARSDTGQPNNSPVASFSPVYRYGDGRSGGRGAVEVASFMFFPGLFFNDSTQEFWRVAMVSGAQISDICVAF</sequence>
<feature type="signal peptide" evidence="1">
    <location>
        <begin position="1"/>
        <end position="25"/>
    </location>
</feature>
<name>A0A433TDX4_ELYCH</name>
<evidence type="ECO:0000313" key="2">
    <source>
        <dbReference type="EMBL" id="RUS79807.1"/>
    </source>
</evidence>
<evidence type="ECO:0000313" key="3">
    <source>
        <dbReference type="Proteomes" id="UP000271974"/>
    </source>
</evidence>
<evidence type="ECO:0000256" key="1">
    <source>
        <dbReference type="SAM" id="SignalP"/>
    </source>
</evidence>
<accession>A0A433TDX4</accession>